<comment type="caution">
    <text evidence="1">The sequence shown here is derived from an EMBL/GenBank/DDBJ whole genome shotgun (WGS) entry which is preliminary data.</text>
</comment>
<keyword evidence="2" id="KW-1185">Reference proteome</keyword>
<protein>
    <submittedName>
        <fullName evidence="1">Uncharacterized protein</fullName>
    </submittedName>
</protein>
<gene>
    <name evidence="1" type="ORF">C802_01272</name>
</gene>
<evidence type="ECO:0000313" key="2">
    <source>
        <dbReference type="Proteomes" id="UP000014200"/>
    </source>
</evidence>
<proteinExistence type="predicted"/>
<dbReference type="AlphaFoldDB" id="R9I950"/>
<name>R9I950_9BACT</name>
<evidence type="ECO:0000313" key="1">
    <source>
        <dbReference type="EMBL" id="EOS13433.1"/>
    </source>
</evidence>
<dbReference type="EMBL" id="ASSP01000009">
    <property type="protein sequence ID" value="EOS13433.1"/>
    <property type="molecule type" value="Genomic_DNA"/>
</dbReference>
<organism evidence="1 2">
    <name type="scientific">Phocaeicola sartorii</name>
    <dbReference type="NCBI Taxonomy" id="671267"/>
    <lineage>
        <taxon>Bacteria</taxon>
        <taxon>Pseudomonadati</taxon>
        <taxon>Bacteroidota</taxon>
        <taxon>Bacteroidia</taxon>
        <taxon>Bacteroidales</taxon>
        <taxon>Bacteroidaceae</taxon>
        <taxon>Phocaeicola</taxon>
    </lineage>
</organism>
<dbReference type="STRING" id="1235788.C802_01272"/>
<sequence>MFLGKVWQYAGREELPNCCYENFYMLIRLKNRLACRLFYYLYQKS</sequence>
<dbReference type="Proteomes" id="UP000014200">
    <property type="component" value="Unassembled WGS sequence"/>
</dbReference>
<reference evidence="1 2" key="1">
    <citation type="submission" date="2013-04" db="EMBL/GenBank/DDBJ databases">
        <title>The Genome Sequence of Bacteroides massiliensis dnLKV3.</title>
        <authorList>
            <consortium name="The Broad Institute Genomics Platform"/>
            <consortium name="The Broad Institute Genome Sequencing Center for Infectious Disease"/>
            <person name="Earl A."/>
            <person name="Xavier R."/>
            <person name="Kuhn K."/>
            <person name="Stappenbeck T."/>
            <person name="Walker B."/>
            <person name="Young S."/>
            <person name="Zeng Q."/>
            <person name="Gargeya S."/>
            <person name="Fitzgerald M."/>
            <person name="Haas B."/>
            <person name="Abouelleil A."/>
            <person name="Allen A.W."/>
            <person name="Alvarado L."/>
            <person name="Arachchi H.M."/>
            <person name="Berlin A.M."/>
            <person name="Chapman S.B."/>
            <person name="Gainer-Dewar J."/>
            <person name="Goldberg J."/>
            <person name="Griggs A."/>
            <person name="Gujja S."/>
            <person name="Hansen M."/>
            <person name="Howarth C."/>
            <person name="Imamovic A."/>
            <person name="Ireland A."/>
            <person name="Larimer J."/>
            <person name="McCowan C."/>
            <person name="Murphy C."/>
            <person name="Pearson M."/>
            <person name="Poon T.W."/>
            <person name="Priest M."/>
            <person name="Roberts A."/>
            <person name="Saif S."/>
            <person name="Shea T."/>
            <person name="Sisk P."/>
            <person name="Sykes S."/>
            <person name="Wortman J."/>
            <person name="Nusbaum C."/>
            <person name="Birren B."/>
        </authorList>
    </citation>
    <scope>NUCLEOTIDE SEQUENCE [LARGE SCALE GENOMIC DNA]</scope>
    <source>
        <strain evidence="2">dnLKV3</strain>
    </source>
</reference>
<dbReference type="HOGENOM" id="CLU_3196166_0_0_10"/>
<accession>R9I950</accession>